<keyword evidence="3" id="KW-0167">Capsid protein</keyword>
<organism evidence="6">
    <name type="scientific">Phylloscopus proregulus ambidensovirus</name>
    <dbReference type="NCBI Taxonomy" id="2794568"/>
    <lineage>
        <taxon>Viruses</taxon>
        <taxon>Monodnaviria</taxon>
        <taxon>Shotokuvirae</taxon>
        <taxon>Cossaviricota</taxon>
        <taxon>Quintoviricetes</taxon>
        <taxon>Piccovirales</taxon>
        <taxon>Parvoviridae</taxon>
        <taxon>Densovirinae</taxon>
        <taxon>Ambidensovirus</taxon>
    </lineage>
</organism>
<evidence type="ECO:0000256" key="2">
    <source>
        <dbReference type="ARBA" id="ARBA00022431"/>
    </source>
</evidence>
<evidence type="ECO:0000313" key="6">
    <source>
        <dbReference type="EMBL" id="QTE03949.1"/>
    </source>
</evidence>
<dbReference type="InterPro" id="IPR003433">
    <property type="entry name" value="Capsid_VP4_densovirus"/>
</dbReference>
<evidence type="ECO:0000259" key="5">
    <source>
        <dbReference type="Pfam" id="PF08398"/>
    </source>
</evidence>
<protein>
    <submittedName>
        <fullName evidence="6">Structural protein</fullName>
    </submittedName>
</protein>
<dbReference type="EMBL" id="MW046514">
    <property type="protein sequence ID" value="QTE03949.1"/>
    <property type="molecule type" value="Genomic_DNA"/>
</dbReference>
<keyword evidence="4" id="KW-0946">Virion</keyword>
<accession>A0A8A4XE51</accession>
<proteinExistence type="predicted"/>
<dbReference type="InterPro" id="IPR013607">
    <property type="entry name" value="Phospholipase_A2-like"/>
</dbReference>
<dbReference type="Pfam" id="PF02336">
    <property type="entry name" value="Denso_VP4"/>
    <property type="match status" value="1"/>
</dbReference>
<comment type="subcellular location">
    <subcellularLocation>
        <location evidence="1">Virion</location>
    </subcellularLocation>
</comment>
<evidence type="ECO:0000256" key="1">
    <source>
        <dbReference type="ARBA" id="ARBA00004328"/>
    </source>
</evidence>
<dbReference type="GO" id="GO:0039615">
    <property type="term" value="C:T=1 icosahedral viral capsid"/>
    <property type="evidence" value="ECO:0007669"/>
    <property type="project" value="UniProtKB-KW"/>
</dbReference>
<evidence type="ECO:0000256" key="4">
    <source>
        <dbReference type="ARBA" id="ARBA00022844"/>
    </source>
</evidence>
<dbReference type="InterPro" id="IPR016184">
    <property type="entry name" value="Capsid/spike_ssDNA_virus"/>
</dbReference>
<dbReference type="GO" id="GO:0005198">
    <property type="term" value="F:structural molecule activity"/>
    <property type="evidence" value="ECO:0007669"/>
    <property type="project" value="InterPro"/>
</dbReference>
<sequence length="758" mass="81184">MSYRKPWSTRGAVEDVEAGLEDVEMEELGGAAAEEAFLGIEGAGAILDETGVGLPLGLLVGGLGALGYGTYKVVDYLGKKGHDRNEVSKHMQKAVKEMKRNNFPRNTHADSTQLTASKVKAVRDNYYKSVGFEYSDKPEGNIDYKLLNAGLGTKYIGSGNSLDSGAPTSLTDADARDHDIAYDKAKSFQDIQEADNTLLKQTGDHVAETLSGGGDFTNFVHSAITGTGIGIKSSVEKAIGKPIYPQMPAAGEKRAGDNTVSSTTNVKQAKANPVIQGQVQSSDMSTLPGTAAPQAGGSGGGMEFMYSTPKTDFGPRTSVYRKQHKFMTFGLISDPITSTDTAASTAFQVTSLAEIPWHIPALYMTQNEFNLLPNGAHCKEVRIRAVYRKSTVQFSTNASTTQEAVLNQLTDVISAEALNKTGFGYNVTPAKFATNNPMIVTDIVKPRYSAISTTANPPVVVYRGMIDDYYGSNQRDTTFGNYQPKYQIGANCVLRNYFAMSTNIKTGTGTDAGANASGGWPMLIEKCNQFDGDTIGNTPVLEMSYKPKMAPLKTVLRYRPVGDPIQPNQANTSGLVIPTVGSKGSFFIANYQRIASGSSTANIAQVSDVTNTVENKNEFNFTIYTVIEKSQFMRTGAWGEANSHVQPSAHIGVQPVPALSSAAIIAGDSSTNYTTTRGYFLVDCEMIVEDRQPTAFPYGETRNIGTTDIPFGDQIFSSAIANVPAGIFVPQDISSTKGGLYTTTNNILPLTLTGANQV</sequence>
<evidence type="ECO:0000256" key="3">
    <source>
        <dbReference type="ARBA" id="ARBA00022561"/>
    </source>
</evidence>
<dbReference type="SUPFAM" id="SSF88645">
    <property type="entry name" value="ssDNA viruses"/>
    <property type="match status" value="1"/>
</dbReference>
<reference evidence="6" key="1">
    <citation type="submission" date="2020-09" db="EMBL/GenBank/DDBJ databases">
        <title>Parvovirus dark matter in the feces of wild birds.</title>
        <authorList>
            <person name="Dai Z."/>
            <person name="Yang S."/>
            <person name="Zhang W."/>
        </authorList>
    </citation>
    <scope>NUCLEOTIDE SEQUENCE</scope>
    <source>
        <strain evidence="6">Plw156par01</strain>
    </source>
</reference>
<dbReference type="Pfam" id="PF08398">
    <property type="entry name" value="Phospholip_A2_4"/>
    <property type="match status" value="1"/>
</dbReference>
<feature type="domain" description="Phospholipase A2-like" evidence="5">
    <location>
        <begin position="151"/>
        <end position="204"/>
    </location>
</feature>
<keyword evidence="2" id="KW-1140">T=1 icosahedral capsid protein</keyword>
<name>A0A8A4XE51_9VIRU</name>